<dbReference type="InterPro" id="IPR018060">
    <property type="entry name" value="HTH_AraC"/>
</dbReference>
<dbReference type="SUPFAM" id="SSF55136">
    <property type="entry name" value="Probable bacterial effector-binding domain"/>
    <property type="match status" value="1"/>
</dbReference>
<evidence type="ECO:0000313" key="6">
    <source>
        <dbReference type="Proteomes" id="UP000285478"/>
    </source>
</evidence>
<evidence type="ECO:0000256" key="1">
    <source>
        <dbReference type="ARBA" id="ARBA00023015"/>
    </source>
</evidence>
<dbReference type="GO" id="GO:0003700">
    <property type="term" value="F:DNA-binding transcription factor activity"/>
    <property type="evidence" value="ECO:0007669"/>
    <property type="project" value="InterPro"/>
</dbReference>
<dbReference type="Proteomes" id="UP000285478">
    <property type="component" value="Chromosome"/>
</dbReference>
<dbReference type="Pfam" id="PF06445">
    <property type="entry name" value="GyrI-like"/>
    <property type="match status" value="1"/>
</dbReference>
<dbReference type="PROSITE" id="PS01124">
    <property type="entry name" value="HTH_ARAC_FAMILY_2"/>
    <property type="match status" value="1"/>
</dbReference>
<keyword evidence="2" id="KW-0238">DNA-binding</keyword>
<feature type="domain" description="HTH araC/xylS-type" evidence="4">
    <location>
        <begin position="2"/>
        <end position="101"/>
    </location>
</feature>
<dbReference type="SMART" id="SM00342">
    <property type="entry name" value="HTH_ARAC"/>
    <property type="match status" value="1"/>
</dbReference>
<dbReference type="InterPro" id="IPR011256">
    <property type="entry name" value="Reg_factor_effector_dom_sf"/>
</dbReference>
<keyword evidence="3" id="KW-0804">Transcription</keyword>
<name>A0A410H718_9GAMM</name>
<dbReference type="AlphaFoldDB" id="A0A410H718"/>
<dbReference type="EMBL" id="CP035033">
    <property type="protein sequence ID" value="QAB16520.1"/>
    <property type="molecule type" value="Genomic_DNA"/>
</dbReference>
<dbReference type="KEGG" id="htr:EPV75_11295"/>
<sequence>MNRVCDYIEQHLDDDLSLAVLCDVAHFSKFHFHRQFSQAMGINVFRFIQLMRMKRASYQLAFYPQFRVLDVALQAGFESSEAFSRAFKKTFGQTPSQFRKQPNWVSWHQQYPETSRKGNQTMQTKTVEIIDFPKTLIAVKEHRASHEQLNESIASFIEWRKQTSHSPVDTSDSFGILYDDPAAVAPEDFRFDICGSVKAPIPDNPQGVMNKELPAGRCAHLVHYGSHDAMDTSVYFLYRDWLPESGESLRDFPCFVRYRNLFPEVDEHELVTDIYLPLQ</sequence>
<keyword evidence="6" id="KW-1185">Reference proteome</keyword>
<evidence type="ECO:0000256" key="3">
    <source>
        <dbReference type="ARBA" id="ARBA00023163"/>
    </source>
</evidence>
<dbReference type="PANTHER" id="PTHR40055:SF1">
    <property type="entry name" value="TRANSCRIPTIONAL REGULATOR YGIV-RELATED"/>
    <property type="match status" value="1"/>
</dbReference>
<dbReference type="SUPFAM" id="SSF46689">
    <property type="entry name" value="Homeodomain-like"/>
    <property type="match status" value="2"/>
</dbReference>
<dbReference type="PROSITE" id="PS00041">
    <property type="entry name" value="HTH_ARAC_FAMILY_1"/>
    <property type="match status" value="1"/>
</dbReference>
<dbReference type="InterPro" id="IPR009057">
    <property type="entry name" value="Homeodomain-like_sf"/>
</dbReference>
<evidence type="ECO:0000259" key="4">
    <source>
        <dbReference type="PROSITE" id="PS01124"/>
    </source>
</evidence>
<gene>
    <name evidence="5" type="ORF">EPV75_11295</name>
</gene>
<keyword evidence="1" id="KW-0805">Transcription regulation</keyword>
<proteinExistence type="predicted"/>
<dbReference type="PRINTS" id="PR00032">
    <property type="entry name" value="HTHARAC"/>
</dbReference>
<organism evidence="5 6">
    <name type="scientific">Hydrogenovibrio thermophilus</name>
    <dbReference type="NCBI Taxonomy" id="265883"/>
    <lineage>
        <taxon>Bacteria</taxon>
        <taxon>Pseudomonadati</taxon>
        <taxon>Pseudomonadota</taxon>
        <taxon>Gammaproteobacteria</taxon>
        <taxon>Thiotrichales</taxon>
        <taxon>Piscirickettsiaceae</taxon>
        <taxon>Hydrogenovibrio</taxon>
    </lineage>
</organism>
<accession>A0A410H718</accession>
<dbReference type="Pfam" id="PF12833">
    <property type="entry name" value="HTH_18"/>
    <property type="match status" value="1"/>
</dbReference>
<dbReference type="InterPro" id="IPR018062">
    <property type="entry name" value="HTH_AraC-typ_CS"/>
</dbReference>
<dbReference type="PANTHER" id="PTHR40055">
    <property type="entry name" value="TRANSCRIPTIONAL REGULATOR YGIV-RELATED"/>
    <property type="match status" value="1"/>
</dbReference>
<reference evidence="5 6" key="1">
    <citation type="journal article" date="2018" name="Environ. Microbiol.">
        <title>Genomes of ubiquitous marine and hypersaline Hydrogenovibrio, Thiomicrorhabdus and Thiomicrospira spp. encode a diversity of mechanisms to sustain chemolithoautotrophy in heterogeneous environments.</title>
        <authorList>
            <person name="Scott K.M."/>
            <person name="Williams J."/>
            <person name="Porter C.M.B."/>
            <person name="Russel S."/>
            <person name="Harmer T.L."/>
            <person name="Paul J.H."/>
            <person name="Antonen K.M."/>
            <person name="Bridges M.K."/>
            <person name="Camper G.J."/>
            <person name="Campla C.K."/>
            <person name="Casella L.G."/>
            <person name="Chase E."/>
            <person name="Conrad J.W."/>
            <person name="Cruz M.C."/>
            <person name="Dunlap D.S."/>
            <person name="Duran L."/>
            <person name="Fahsbender E.M."/>
            <person name="Goldsmith D.B."/>
            <person name="Keeley R.F."/>
            <person name="Kondoff M.R."/>
            <person name="Kussy B.I."/>
            <person name="Lane M.K."/>
            <person name="Lawler S."/>
            <person name="Leigh B.A."/>
            <person name="Lewis C."/>
            <person name="Lostal L.M."/>
            <person name="Marking D."/>
            <person name="Mancera P.A."/>
            <person name="McClenthan E.C."/>
            <person name="McIntyre E.A."/>
            <person name="Mine J.A."/>
            <person name="Modi S."/>
            <person name="Moore B.D."/>
            <person name="Morgan W.A."/>
            <person name="Nelson K.M."/>
            <person name="Nguyen K.N."/>
            <person name="Ogburn N."/>
            <person name="Parrino D.G."/>
            <person name="Pedapudi A.D."/>
            <person name="Pelham R.P."/>
            <person name="Preece A.M."/>
            <person name="Rampersad E.A."/>
            <person name="Richardson J.C."/>
            <person name="Rodgers C.M."/>
            <person name="Schaffer B.L."/>
            <person name="Sheridan N.E."/>
            <person name="Solone M.R."/>
            <person name="Staley Z.R."/>
            <person name="Tabuchi M."/>
            <person name="Waide R.J."/>
            <person name="Wanjugi P.W."/>
            <person name="Young S."/>
            <person name="Clum A."/>
            <person name="Daum C."/>
            <person name="Huntemann M."/>
            <person name="Ivanova N."/>
            <person name="Kyrpides N."/>
            <person name="Mikhailova N."/>
            <person name="Palaniappan K."/>
            <person name="Pillay M."/>
            <person name="Reddy T.B.K."/>
            <person name="Shapiro N."/>
            <person name="Stamatis D."/>
            <person name="Varghese N."/>
            <person name="Woyke T."/>
            <person name="Boden R."/>
            <person name="Freyermuth S.K."/>
            <person name="Kerfeld C.A."/>
        </authorList>
    </citation>
    <scope>NUCLEOTIDE SEQUENCE [LARGE SCALE GENOMIC DNA]</scope>
    <source>
        <strain evidence="5 6">JR-2</strain>
    </source>
</reference>
<dbReference type="Gene3D" id="3.20.80.10">
    <property type="entry name" value="Regulatory factor, effector binding domain"/>
    <property type="match status" value="1"/>
</dbReference>
<dbReference type="GO" id="GO:0043565">
    <property type="term" value="F:sequence-specific DNA binding"/>
    <property type="evidence" value="ECO:0007669"/>
    <property type="project" value="InterPro"/>
</dbReference>
<protein>
    <submittedName>
        <fullName evidence="5">Helix-turn-helix domain-containing protein</fullName>
    </submittedName>
</protein>
<evidence type="ECO:0000256" key="2">
    <source>
        <dbReference type="ARBA" id="ARBA00023125"/>
    </source>
</evidence>
<dbReference type="InterPro" id="IPR010499">
    <property type="entry name" value="AraC_E-bd"/>
</dbReference>
<dbReference type="InterPro" id="IPR020449">
    <property type="entry name" value="Tscrpt_reg_AraC-type_HTH"/>
</dbReference>
<evidence type="ECO:0000313" key="5">
    <source>
        <dbReference type="EMBL" id="QAB16520.1"/>
    </source>
</evidence>
<dbReference type="Gene3D" id="1.10.10.60">
    <property type="entry name" value="Homeodomain-like"/>
    <property type="match status" value="2"/>
</dbReference>
<dbReference type="SMART" id="SM00871">
    <property type="entry name" value="AraC_E_bind"/>
    <property type="match status" value="1"/>
</dbReference>
<dbReference type="InterPro" id="IPR029442">
    <property type="entry name" value="GyrI-like"/>
</dbReference>
<dbReference type="InterPro" id="IPR050908">
    <property type="entry name" value="SmbC-like"/>
</dbReference>